<dbReference type="PANTHER" id="PTHR43364:SF4">
    <property type="entry name" value="NAD(P)-LINKED OXIDOREDUCTASE SUPERFAMILY PROTEIN"/>
    <property type="match status" value="1"/>
</dbReference>
<keyword evidence="4" id="KW-1185">Reference proteome</keyword>
<dbReference type="Gene3D" id="3.20.20.100">
    <property type="entry name" value="NADP-dependent oxidoreductase domain"/>
    <property type="match status" value="1"/>
</dbReference>
<dbReference type="InterPro" id="IPR018170">
    <property type="entry name" value="Aldo/ket_reductase_CS"/>
</dbReference>
<proteinExistence type="predicted"/>
<evidence type="ECO:0000313" key="4">
    <source>
        <dbReference type="Proteomes" id="UP001589683"/>
    </source>
</evidence>
<evidence type="ECO:0000259" key="2">
    <source>
        <dbReference type="Pfam" id="PF00248"/>
    </source>
</evidence>
<reference evidence="3 4" key="1">
    <citation type="submission" date="2024-09" db="EMBL/GenBank/DDBJ databases">
        <authorList>
            <person name="Sun Q."/>
            <person name="Mori K."/>
        </authorList>
    </citation>
    <scope>NUCLEOTIDE SEQUENCE [LARGE SCALE GENOMIC DNA]</scope>
    <source>
        <strain evidence="3 4">CECT 8726</strain>
    </source>
</reference>
<accession>A0ABV5JD80</accession>
<dbReference type="PROSITE" id="PS00062">
    <property type="entry name" value="ALDOKETO_REDUCTASE_2"/>
    <property type="match status" value="1"/>
</dbReference>
<dbReference type="Proteomes" id="UP001589683">
    <property type="component" value="Unassembled WGS sequence"/>
</dbReference>
<evidence type="ECO:0000256" key="1">
    <source>
        <dbReference type="ARBA" id="ARBA00023002"/>
    </source>
</evidence>
<dbReference type="InterPro" id="IPR023210">
    <property type="entry name" value="NADP_OxRdtase_dom"/>
</dbReference>
<dbReference type="InterPro" id="IPR036812">
    <property type="entry name" value="NAD(P)_OxRdtase_dom_sf"/>
</dbReference>
<protein>
    <submittedName>
        <fullName evidence="3">Aldo/keto reductase</fullName>
    </submittedName>
</protein>
<feature type="domain" description="NADP-dependent oxidoreductase" evidence="2">
    <location>
        <begin position="16"/>
        <end position="294"/>
    </location>
</feature>
<dbReference type="PANTHER" id="PTHR43364">
    <property type="entry name" value="NADH-SPECIFIC METHYLGLYOXAL REDUCTASE-RELATED"/>
    <property type="match status" value="1"/>
</dbReference>
<dbReference type="Pfam" id="PF00248">
    <property type="entry name" value="Aldo_ket_red"/>
    <property type="match status" value="1"/>
</dbReference>
<dbReference type="RefSeq" id="WP_213887626.1">
    <property type="nucleotide sequence ID" value="NZ_JAGFNU010000001.1"/>
</dbReference>
<comment type="caution">
    <text evidence="3">The sequence shown here is derived from an EMBL/GenBank/DDBJ whole genome shotgun (WGS) entry which is preliminary data.</text>
</comment>
<dbReference type="InterPro" id="IPR050523">
    <property type="entry name" value="AKR_Detox_Biosynth"/>
</dbReference>
<name>A0ABV5JD80_9RHOB</name>
<keyword evidence="1" id="KW-0560">Oxidoreductase</keyword>
<evidence type="ECO:0000313" key="3">
    <source>
        <dbReference type="EMBL" id="MFB9230472.1"/>
    </source>
</evidence>
<organism evidence="3 4">
    <name type="scientific">Pseudohalocynthiibacter aestuariivivens</name>
    <dbReference type="NCBI Taxonomy" id="1591409"/>
    <lineage>
        <taxon>Bacteria</taxon>
        <taxon>Pseudomonadati</taxon>
        <taxon>Pseudomonadota</taxon>
        <taxon>Alphaproteobacteria</taxon>
        <taxon>Rhodobacterales</taxon>
        <taxon>Paracoccaceae</taxon>
        <taxon>Pseudohalocynthiibacter</taxon>
    </lineage>
</organism>
<gene>
    <name evidence="3" type="ORF">ACFFUT_01570</name>
</gene>
<dbReference type="EMBL" id="JBHMEA010000007">
    <property type="protein sequence ID" value="MFB9230472.1"/>
    <property type="molecule type" value="Genomic_DNA"/>
</dbReference>
<sequence>MKNLLTSPDGTAPSALCFGAMQFGGKASADESRGMYDACRVAEINFFDTAYVYTDGASETLLGKFAGPEREKLIIATKCAWKDGAGAANINAQFDKSRARLGMDMVDILYLHKWDGDTELAESFEALATLRDAEKIRYVGLSNFSAWQVMKAANVAAEFDLPISILQPMYNLVKRQAEVEILPMALSESIAIAPYSPLGGGLLTGKYARGEGGRLLDDSSYTKRYSPDWMHEAASALKELAAEVGQHPATLAVAWVAQNPAVTAPIISARSVEQLRPSLSAGKFEMSDALYQRMCDLSPTPPPATDRLEEA</sequence>
<dbReference type="SUPFAM" id="SSF51430">
    <property type="entry name" value="NAD(P)-linked oxidoreductase"/>
    <property type="match status" value="1"/>
</dbReference>